<proteinExistence type="predicted"/>
<accession>A0A0C3JDB4</accession>
<reference evidence="2" key="2">
    <citation type="submission" date="2015-01" db="EMBL/GenBank/DDBJ databases">
        <title>Evolutionary Origins and Diversification of the Mycorrhizal Mutualists.</title>
        <authorList>
            <consortium name="DOE Joint Genome Institute"/>
            <consortium name="Mycorrhizal Genomics Consortium"/>
            <person name="Kohler A."/>
            <person name="Kuo A."/>
            <person name="Nagy L.G."/>
            <person name="Floudas D."/>
            <person name="Copeland A."/>
            <person name="Barry K.W."/>
            <person name="Cichocki N."/>
            <person name="Veneault-Fourrey C."/>
            <person name="LaButti K."/>
            <person name="Lindquist E.A."/>
            <person name="Lipzen A."/>
            <person name="Lundell T."/>
            <person name="Morin E."/>
            <person name="Murat C."/>
            <person name="Riley R."/>
            <person name="Ohm R."/>
            <person name="Sun H."/>
            <person name="Tunlid A."/>
            <person name="Henrissat B."/>
            <person name="Grigoriev I.V."/>
            <person name="Hibbett D.S."/>
            <person name="Martin F."/>
        </authorList>
    </citation>
    <scope>NUCLEOTIDE SEQUENCE [LARGE SCALE GENOMIC DNA]</scope>
    <source>
        <strain evidence="2">Marx 270</strain>
    </source>
</reference>
<dbReference type="InParanoid" id="A0A0C3JDB4"/>
<dbReference type="AlphaFoldDB" id="A0A0C3JDB4"/>
<organism evidence="1 2">
    <name type="scientific">Pisolithus tinctorius Marx 270</name>
    <dbReference type="NCBI Taxonomy" id="870435"/>
    <lineage>
        <taxon>Eukaryota</taxon>
        <taxon>Fungi</taxon>
        <taxon>Dikarya</taxon>
        <taxon>Basidiomycota</taxon>
        <taxon>Agaricomycotina</taxon>
        <taxon>Agaricomycetes</taxon>
        <taxon>Agaricomycetidae</taxon>
        <taxon>Boletales</taxon>
        <taxon>Sclerodermatineae</taxon>
        <taxon>Pisolithaceae</taxon>
        <taxon>Pisolithus</taxon>
    </lineage>
</organism>
<reference evidence="1 2" key="1">
    <citation type="submission" date="2014-04" db="EMBL/GenBank/DDBJ databases">
        <authorList>
            <consortium name="DOE Joint Genome Institute"/>
            <person name="Kuo A."/>
            <person name="Kohler A."/>
            <person name="Costa M.D."/>
            <person name="Nagy L.G."/>
            <person name="Floudas D."/>
            <person name="Copeland A."/>
            <person name="Barry K.W."/>
            <person name="Cichocki N."/>
            <person name="Veneault-Fourrey C."/>
            <person name="LaButti K."/>
            <person name="Lindquist E.A."/>
            <person name="Lipzen A."/>
            <person name="Lundell T."/>
            <person name="Morin E."/>
            <person name="Murat C."/>
            <person name="Sun H."/>
            <person name="Tunlid A."/>
            <person name="Henrissat B."/>
            <person name="Grigoriev I.V."/>
            <person name="Hibbett D.S."/>
            <person name="Martin F."/>
            <person name="Nordberg H.P."/>
            <person name="Cantor M.N."/>
            <person name="Hua S.X."/>
        </authorList>
    </citation>
    <scope>NUCLEOTIDE SEQUENCE [LARGE SCALE GENOMIC DNA]</scope>
    <source>
        <strain evidence="1 2">Marx 270</strain>
    </source>
</reference>
<dbReference type="HOGENOM" id="CLU_1619698_0_0_1"/>
<sequence>MLHYPTSCFVCSDTTQISDLISHAWGAYLVFCRFYSAALFCDVMRTAHFTGPVLQLSGITRVRHGLSAACSCQPSRSYSEFNLPSTTTIAYPPSLTPLSFLCILITHTTVIIARLIPSQPTEFFLKRKIKIKCGIECRIMFCTICPTSTYNTYAYTYILRTPPK</sequence>
<dbReference type="Proteomes" id="UP000054217">
    <property type="component" value="Unassembled WGS sequence"/>
</dbReference>
<dbReference type="EMBL" id="KN832062">
    <property type="protein sequence ID" value="KIN95661.1"/>
    <property type="molecule type" value="Genomic_DNA"/>
</dbReference>
<dbReference type="OrthoDB" id="10308599at2759"/>
<keyword evidence="2" id="KW-1185">Reference proteome</keyword>
<protein>
    <submittedName>
        <fullName evidence="1">Uncharacterized protein</fullName>
    </submittedName>
</protein>
<name>A0A0C3JDB4_PISTI</name>
<evidence type="ECO:0000313" key="2">
    <source>
        <dbReference type="Proteomes" id="UP000054217"/>
    </source>
</evidence>
<evidence type="ECO:0000313" key="1">
    <source>
        <dbReference type="EMBL" id="KIN95661.1"/>
    </source>
</evidence>
<gene>
    <name evidence="1" type="ORF">M404DRAFT_299074</name>
</gene>